<dbReference type="RefSeq" id="XP_001017029.1">
    <property type="nucleotide sequence ID" value="XM_001017029.1"/>
</dbReference>
<dbReference type="KEGG" id="tet:TTHERM_00861610"/>
<dbReference type="InParanoid" id="Q23JS6"/>
<evidence type="ECO:0000313" key="2">
    <source>
        <dbReference type="Proteomes" id="UP000009168"/>
    </source>
</evidence>
<proteinExistence type="predicted"/>
<dbReference type="Proteomes" id="UP000009168">
    <property type="component" value="Unassembled WGS sequence"/>
</dbReference>
<protein>
    <submittedName>
        <fullName evidence="1">Uncharacterized protein</fullName>
    </submittedName>
</protein>
<keyword evidence="2" id="KW-1185">Reference proteome</keyword>
<organism evidence="1 2">
    <name type="scientific">Tetrahymena thermophila (strain SB210)</name>
    <dbReference type="NCBI Taxonomy" id="312017"/>
    <lineage>
        <taxon>Eukaryota</taxon>
        <taxon>Sar</taxon>
        <taxon>Alveolata</taxon>
        <taxon>Ciliophora</taxon>
        <taxon>Intramacronucleata</taxon>
        <taxon>Oligohymenophorea</taxon>
        <taxon>Hymenostomatida</taxon>
        <taxon>Tetrahymenina</taxon>
        <taxon>Tetrahymenidae</taxon>
        <taxon>Tetrahymena</taxon>
    </lineage>
</organism>
<gene>
    <name evidence="1" type="ORF">TTHERM_00861610</name>
</gene>
<accession>Q23JS6</accession>
<reference evidence="2" key="1">
    <citation type="journal article" date="2006" name="PLoS Biol.">
        <title>Macronuclear genome sequence of the ciliate Tetrahymena thermophila, a model eukaryote.</title>
        <authorList>
            <person name="Eisen J.A."/>
            <person name="Coyne R.S."/>
            <person name="Wu M."/>
            <person name="Wu D."/>
            <person name="Thiagarajan M."/>
            <person name="Wortman J.R."/>
            <person name="Badger J.H."/>
            <person name="Ren Q."/>
            <person name="Amedeo P."/>
            <person name="Jones K.M."/>
            <person name="Tallon L.J."/>
            <person name="Delcher A.L."/>
            <person name="Salzberg S.L."/>
            <person name="Silva J.C."/>
            <person name="Haas B.J."/>
            <person name="Majoros W.H."/>
            <person name="Farzad M."/>
            <person name="Carlton J.M."/>
            <person name="Smith R.K. Jr."/>
            <person name="Garg J."/>
            <person name="Pearlman R.E."/>
            <person name="Karrer K.M."/>
            <person name="Sun L."/>
            <person name="Manning G."/>
            <person name="Elde N.C."/>
            <person name="Turkewitz A.P."/>
            <person name="Asai D.J."/>
            <person name="Wilkes D.E."/>
            <person name="Wang Y."/>
            <person name="Cai H."/>
            <person name="Collins K."/>
            <person name="Stewart B.A."/>
            <person name="Lee S.R."/>
            <person name="Wilamowska K."/>
            <person name="Weinberg Z."/>
            <person name="Ruzzo W.L."/>
            <person name="Wloga D."/>
            <person name="Gaertig J."/>
            <person name="Frankel J."/>
            <person name="Tsao C.-C."/>
            <person name="Gorovsky M.A."/>
            <person name="Keeling P.J."/>
            <person name="Waller R.F."/>
            <person name="Patron N.J."/>
            <person name="Cherry J.M."/>
            <person name="Stover N.A."/>
            <person name="Krieger C.J."/>
            <person name="del Toro C."/>
            <person name="Ryder H.F."/>
            <person name="Williamson S.C."/>
            <person name="Barbeau R.A."/>
            <person name="Hamilton E.P."/>
            <person name="Orias E."/>
        </authorList>
    </citation>
    <scope>NUCLEOTIDE SEQUENCE [LARGE SCALE GENOMIC DNA]</scope>
    <source>
        <strain evidence="2">SB210</strain>
    </source>
</reference>
<name>Q23JS6_TETTS</name>
<dbReference type="HOGENOM" id="CLU_1043844_0_0_1"/>
<dbReference type="GeneID" id="7838075"/>
<evidence type="ECO:0000313" key="1">
    <source>
        <dbReference type="EMBL" id="EAR96784.1"/>
    </source>
</evidence>
<dbReference type="AlphaFoldDB" id="Q23JS6"/>
<sequence>MIPMQQVDTQQTVPIQYAVKTQQITNDYQQQLLKIQSQQQATVLSKVQFDVPQNWTQETTHLKFTERVLCYGQSTTFVQTQNFGRIEFYREKGCKLACFDTKSCCLCYEHSEIPYKFQNLPSEGCPIQIEMCCQKTAMIRYKGVILGKVERLISGSCASSPRFIVKHVDQTRSPLVLIPVVSCINRIDAILNYACKYPKKIEVVRDGVPITQIVNSHVANGMCTLPWNEQNAFYGKADILFEPTMKDDEKILMMCGWIVQQAYMSRLI</sequence>
<dbReference type="EMBL" id="GG662682">
    <property type="protein sequence ID" value="EAR96784.1"/>
    <property type="molecule type" value="Genomic_DNA"/>
</dbReference>